<dbReference type="Proteomes" id="UP000028999">
    <property type="component" value="Unassembled WGS sequence"/>
</dbReference>
<reference evidence="7" key="3">
    <citation type="submission" date="2021-01" db="EMBL/GenBank/DDBJ databases">
        <authorList>
            <consortium name="Genoscope - CEA"/>
            <person name="William W."/>
        </authorList>
    </citation>
    <scope>NUCLEOTIDE SEQUENCE</scope>
</reference>
<feature type="domain" description="TF-B3" evidence="6">
    <location>
        <begin position="16"/>
        <end position="114"/>
    </location>
</feature>
<evidence type="ECO:0000313" key="9">
    <source>
        <dbReference type="Proteomes" id="UP000028999"/>
    </source>
</evidence>
<dbReference type="PANTHER" id="PTHR34269:SF15">
    <property type="entry name" value="TF-B3 DOMAIN-CONTAINING PROTEIN"/>
    <property type="match status" value="1"/>
</dbReference>
<evidence type="ECO:0000259" key="6">
    <source>
        <dbReference type="SMART" id="SM01019"/>
    </source>
</evidence>
<dbReference type="EMBL" id="HG994369">
    <property type="protein sequence ID" value="CAF1929548.1"/>
    <property type="molecule type" value="Genomic_DNA"/>
</dbReference>
<dbReference type="PaxDb" id="3708-A0A078EYV7"/>
<evidence type="ECO:0000256" key="3">
    <source>
        <dbReference type="ARBA" id="ARBA00023125"/>
    </source>
</evidence>
<dbReference type="PANTHER" id="PTHR34269">
    <property type="entry name" value="TRANSCRIPTION FACTOR B3-DOMAIN FAMILY-RELATED"/>
    <property type="match status" value="1"/>
</dbReference>
<dbReference type="SMR" id="A0A078EYV7"/>
<dbReference type="AlphaFoldDB" id="A0A078EYV7"/>
<dbReference type="OMA" id="MILDDPP"/>
<evidence type="ECO:0000313" key="7">
    <source>
        <dbReference type="EMBL" id="CAF1929548.1"/>
    </source>
</evidence>
<dbReference type="InterPro" id="IPR003340">
    <property type="entry name" value="B3_DNA-bd"/>
</dbReference>
<dbReference type="Gramene" id="CDY07285">
    <property type="protein sequence ID" value="CDY07285"/>
    <property type="gene ID" value="GSBRNA2T00124158001"/>
</dbReference>
<evidence type="ECO:0000256" key="2">
    <source>
        <dbReference type="ARBA" id="ARBA00023015"/>
    </source>
</evidence>
<keyword evidence="3" id="KW-0238">DNA-binding</keyword>
<dbReference type="Gene3D" id="2.40.330.10">
    <property type="entry name" value="DNA-binding pseudobarrel domain"/>
    <property type="match status" value="1"/>
</dbReference>
<dbReference type="InterPro" id="IPR015300">
    <property type="entry name" value="DNA-bd_pseudobarrel_sf"/>
</dbReference>
<keyword evidence="9" id="KW-1185">Reference proteome</keyword>
<organism evidence="8 9">
    <name type="scientific">Brassica napus</name>
    <name type="common">Rape</name>
    <dbReference type="NCBI Taxonomy" id="3708"/>
    <lineage>
        <taxon>Eukaryota</taxon>
        <taxon>Viridiplantae</taxon>
        <taxon>Streptophyta</taxon>
        <taxon>Embryophyta</taxon>
        <taxon>Tracheophyta</taxon>
        <taxon>Spermatophyta</taxon>
        <taxon>Magnoliopsida</taxon>
        <taxon>eudicotyledons</taxon>
        <taxon>Gunneridae</taxon>
        <taxon>Pentapetalae</taxon>
        <taxon>rosids</taxon>
        <taxon>malvids</taxon>
        <taxon>Brassicales</taxon>
        <taxon>Brassicaceae</taxon>
        <taxon>Brassiceae</taxon>
        <taxon>Brassica</taxon>
    </lineage>
</organism>
<gene>
    <name evidence="8" type="primary">BnaC05g26470D</name>
    <name evidence="7" type="ORF">DARMORV10_C05P33960.1</name>
    <name evidence="8" type="ORF">GSBRNA2T00124158001</name>
</gene>
<dbReference type="EMBL" id="LK031977">
    <property type="protein sequence ID" value="CDY07285.1"/>
    <property type="molecule type" value="Genomic_DNA"/>
</dbReference>
<proteinExistence type="predicted"/>
<dbReference type="CDD" id="cd10017">
    <property type="entry name" value="B3_DNA"/>
    <property type="match status" value="1"/>
</dbReference>
<name>A0A078EYV7_BRANA</name>
<reference evidence="8" key="2">
    <citation type="submission" date="2014-06" db="EMBL/GenBank/DDBJ databases">
        <authorList>
            <person name="Genoscope - CEA"/>
        </authorList>
    </citation>
    <scope>NUCLEOTIDE SEQUENCE</scope>
</reference>
<keyword evidence="2" id="KW-0805">Transcription regulation</keyword>
<evidence type="ECO:0000256" key="4">
    <source>
        <dbReference type="ARBA" id="ARBA00023163"/>
    </source>
</evidence>
<dbReference type="GO" id="GO:0005634">
    <property type="term" value="C:nucleus"/>
    <property type="evidence" value="ECO:0007669"/>
    <property type="project" value="UniProtKB-SubCell"/>
</dbReference>
<evidence type="ECO:0000313" key="8">
    <source>
        <dbReference type="EMBL" id="CDY07285.1"/>
    </source>
</evidence>
<keyword evidence="4" id="KW-0804">Transcription</keyword>
<dbReference type="SMART" id="SM01019">
    <property type="entry name" value="B3"/>
    <property type="match status" value="1"/>
</dbReference>
<keyword evidence="5" id="KW-0539">Nucleus</keyword>
<dbReference type="InterPro" id="IPR051442">
    <property type="entry name" value="B3_domain"/>
</dbReference>
<evidence type="ECO:0000256" key="5">
    <source>
        <dbReference type="ARBA" id="ARBA00023242"/>
    </source>
</evidence>
<sequence>MNKMILEDPPNPAKIISKQLTKTDLVRNVKLPKKQTESVLTMMTGGTTENLQNGKEVKVLDYIEGNEYTVVLRCTENGKYHFGDGWSTMKHSLKLQEGEILSLYWDYKNQQFIII</sequence>
<dbReference type="SUPFAM" id="SSF101936">
    <property type="entry name" value="DNA-binding pseudobarrel domain"/>
    <property type="match status" value="1"/>
</dbReference>
<evidence type="ECO:0000256" key="1">
    <source>
        <dbReference type="ARBA" id="ARBA00004123"/>
    </source>
</evidence>
<dbReference type="Proteomes" id="UP001295469">
    <property type="component" value="Chromosome C05"/>
</dbReference>
<accession>A0A078EYV7</accession>
<dbReference type="GO" id="GO:0003677">
    <property type="term" value="F:DNA binding"/>
    <property type="evidence" value="ECO:0007669"/>
    <property type="project" value="UniProtKB-KW"/>
</dbReference>
<reference evidence="8 9" key="1">
    <citation type="journal article" date="2014" name="Science">
        <title>Plant genetics. Early allopolyploid evolution in the post-Neolithic Brassica napus oilseed genome.</title>
        <authorList>
            <person name="Chalhoub B."/>
            <person name="Denoeud F."/>
            <person name="Liu S."/>
            <person name="Parkin I.A."/>
            <person name="Tang H."/>
            <person name="Wang X."/>
            <person name="Chiquet J."/>
            <person name="Belcram H."/>
            <person name="Tong C."/>
            <person name="Samans B."/>
            <person name="Correa M."/>
            <person name="Da Silva C."/>
            <person name="Just J."/>
            <person name="Falentin C."/>
            <person name="Koh C.S."/>
            <person name="Le Clainche I."/>
            <person name="Bernard M."/>
            <person name="Bento P."/>
            <person name="Noel B."/>
            <person name="Labadie K."/>
            <person name="Alberti A."/>
            <person name="Charles M."/>
            <person name="Arnaud D."/>
            <person name="Guo H."/>
            <person name="Daviaud C."/>
            <person name="Alamery S."/>
            <person name="Jabbari K."/>
            <person name="Zhao M."/>
            <person name="Edger P.P."/>
            <person name="Chelaifa H."/>
            <person name="Tack D."/>
            <person name="Lassalle G."/>
            <person name="Mestiri I."/>
            <person name="Schnel N."/>
            <person name="Le Paslier M.C."/>
            <person name="Fan G."/>
            <person name="Renault V."/>
            <person name="Bayer P.E."/>
            <person name="Golicz A.A."/>
            <person name="Manoli S."/>
            <person name="Lee T.H."/>
            <person name="Thi V.H."/>
            <person name="Chalabi S."/>
            <person name="Hu Q."/>
            <person name="Fan C."/>
            <person name="Tollenaere R."/>
            <person name="Lu Y."/>
            <person name="Battail C."/>
            <person name="Shen J."/>
            <person name="Sidebottom C.H."/>
            <person name="Wang X."/>
            <person name="Canaguier A."/>
            <person name="Chauveau A."/>
            <person name="Berard A."/>
            <person name="Deniot G."/>
            <person name="Guan M."/>
            <person name="Liu Z."/>
            <person name="Sun F."/>
            <person name="Lim Y.P."/>
            <person name="Lyons E."/>
            <person name="Town C.D."/>
            <person name="Bancroft I."/>
            <person name="Wang X."/>
            <person name="Meng J."/>
            <person name="Ma J."/>
            <person name="Pires J.C."/>
            <person name="King G.J."/>
            <person name="Brunel D."/>
            <person name="Delourme R."/>
            <person name="Renard M."/>
            <person name="Aury J.M."/>
            <person name="Adams K.L."/>
            <person name="Batley J."/>
            <person name="Snowdon R.J."/>
            <person name="Tost J."/>
            <person name="Edwards D."/>
            <person name="Zhou Y."/>
            <person name="Hua W."/>
            <person name="Sharpe A.G."/>
            <person name="Paterson A.H."/>
            <person name="Guan C."/>
            <person name="Wincker P."/>
        </authorList>
    </citation>
    <scope>NUCLEOTIDE SEQUENCE [LARGE SCALE GENOMIC DNA]</scope>
    <source>
        <strain evidence="9">cv. Darmor-bzh</strain>
    </source>
</reference>
<comment type="subcellular location">
    <subcellularLocation>
        <location evidence="1">Nucleus</location>
    </subcellularLocation>
</comment>
<protein>
    <submittedName>
        <fullName evidence="7">(rape) hypothetical protein</fullName>
    </submittedName>
    <submittedName>
        <fullName evidence="8">BnaC05g26470D protein</fullName>
    </submittedName>
</protein>